<organism evidence="1 2">
    <name type="scientific">Parachlamydia acanthamoebae (strain UV7)</name>
    <dbReference type="NCBI Taxonomy" id="765952"/>
    <lineage>
        <taxon>Bacteria</taxon>
        <taxon>Pseudomonadati</taxon>
        <taxon>Chlamydiota</taxon>
        <taxon>Chlamydiia</taxon>
        <taxon>Parachlamydiales</taxon>
        <taxon>Parachlamydiaceae</taxon>
        <taxon>Parachlamydia</taxon>
    </lineage>
</organism>
<dbReference type="HOGENOM" id="CLU_2918464_0_0_0"/>
<reference key="1">
    <citation type="journal article" date="2011" name="Mol. Biol. Evol.">
        <title>Unity in variety -- the pan-genome of the Chlamydiae.</title>
        <authorList>
            <person name="Collingro A."/>
            <person name="Tischler P."/>
            <person name="Weinmaier T."/>
            <person name="Penz T."/>
            <person name="Heinz E."/>
            <person name="Brunham R.C."/>
            <person name="Read T.D."/>
            <person name="Bavoil P.M."/>
            <person name="Sachse K."/>
            <person name="Kahane S."/>
            <person name="Friedman M.G."/>
            <person name="Rattei T."/>
            <person name="Myers G.S.A."/>
            <person name="Horn M."/>
        </authorList>
    </citation>
    <scope>NUCLEOTIDE SEQUENCE</scope>
    <source>
        <strain>UV7</strain>
    </source>
</reference>
<evidence type="ECO:0000313" key="1">
    <source>
        <dbReference type="EMBL" id="CCB86941.1"/>
    </source>
</evidence>
<dbReference type="RefSeq" id="WP_013925295.1">
    <property type="nucleotide sequence ID" value="NC_015702.1"/>
</dbReference>
<keyword evidence="2" id="KW-1185">Reference proteome</keyword>
<dbReference type="Proteomes" id="UP000000495">
    <property type="component" value="Chromosome"/>
</dbReference>
<reference evidence="1 2" key="2">
    <citation type="journal article" date="2011" name="Mol. Biol. Evol.">
        <title>Unity in variety--the pan-genome of the Chlamydiae.</title>
        <authorList>
            <person name="Collingro A."/>
            <person name="Tischler P."/>
            <person name="Weinmaier T."/>
            <person name="Penz T."/>
            <person name="Heinz E."/>
            <person name="Brunham R.C."/>
            <person name="Read T.D."/>
            <person name="Bavoil P.M."/>
            <person name="Sachse K."/>
            <person name="Kahane S."/>
            <person name="Friedman M.G."/>
            <person name="Rattei T."/>
            <person name="Myers G.S."/>
            <person name="Horn M."/>
        </authorList>
    </citation>
    <scope>NUCLEOTIDE SEQUENCE [LARGE SCALE GENOMIC DNA]</scope>
    <source>
        <strain evidence="2">UV7</strain>
    </source>
</reference>
<dbReference type="KEGG" id="puv:PUV_19910"/>
<gene>
    <name evidence="1" type="ordered locus">PUV_19910</name>
</gene>
<proteinExistence type="predicted"/>
<dbReference type="AlphaFoldDB" id="F8L122"/>
<evidence type="ECO:0000313" key="2">
    <source>
        <dbReference type="Proteomes" id="UP000000495"/>
    </source>
</evidence>
<name>F8L122_PARAV</name>
<dbReference type="EMBL" id="FR872580">
    <property type="protein sequence ID" value="CCB86941.1"/>
    <property type="molecule type" value="Genomic_DNA"/>
</dbReference>
<sequence length="61" mass="6948">MDTPGMIPTIVMQETIPNLNVLTADEMRRLDPIKLTRPVTKKKVRVFFEGCASLGKEWCVE</sequence>
<accession>F8L122</accession>
<protein>
    <submittedName>
        <fullName evidence="1">Uncharacterized protein</fullName>
    </submittedName>
</protein>